<keyword evidence="2" id="KW-1185">Reference proteome</keyword>
<dbReference type="KEGG" id="pif:PITG_16893"/>
<proteinExistence type="predicted"/>
<sequence>MAEVKAASFFQFHFSRPKPDPTTNPDRSIGWAHPELRQLLIYSDMSLFFCNKLMTWSTEDLPEECTLARSQLQHGKGATKGRKEPNGFNGHTVGLEIERDLDRIGTSRCFGEEEPKVPAQGSVEHLLATDAFDDTSGKPISFDVVCDFVFPLINAIQKQFPNVEVAICLIHFVQAVRRRMSQHKNQSQHTCHK</sequence>
<name>D0NUC3_PHYIT</name>
<evidence type="ECO:0000313" key="2">
    <source>
        <dbReference type="Proteomes" id="UP000006643"/>
    </source>
</evidence>
<dbReference type="RefSeq" id="XP_002897320.1">
    <property type="nucleotide sequence ID" value="XM_002897274.1"/>
</dbReference>
<dbReference type="AlphaFoldDB" id="D0NUC3"/>
<organism evidence="1 2">
    <name type="scientific">Phytophthora infestans (strain T30-4)</name>
    <name type="common">Potato late blight agent</name>
    <dbReference type="NCBI Taxonomy" id="403677"/>
    <lineage>
        <taxon>Eukaryota</taxon>
        <taxon>Sar</taxon>
        <taxon>Stramenopiles</taxon>
        <taxon>Oomycota</taxon>
        <taxon>Peronosporomycetes</taxon>
        <taxon>Peronosporales</taxon>
        <taxon>Peronosporaceae</taxon>
        <taxon>Phytophthora</taxon>
    </lineage>
</organism>
<gene>
    <name evidence="1" type="ORF">PITG_16893</name>
</gene>
<accession>D0NUC3</accession>
<dbReference type="InParanoid" id="D0NUC3"/>
<evidence type="ECO:0000313" key="1">
    <source>
        <dbReference type="EMBL" id="EEY65256.1"/>
    </source>
</evidence>
<protein>
    <recommendedName>
        <fullName evidence="3">MULE transposase domain-containing protein</fullName>
    </recommendedName>
</protein>
<evidence type="ECO:0008006" key="3">
    <source>
        <dbReference type="Google" id="ProtNLM"/>
    </source>
</evidence>
<dbReference type="Proteomes" id="UP000006643">
    <property type="component" value="Unassembled WGS sequence"/>
</dbReference>
<dbReference type="HOGENOM" id="CLU_1411314_0_0_1"/>
<reference evidence="2" key="1">
    <citation type="journal article" date="2009" name="Nature">
        <title>Genome sequence and analysis of the Irish potato famine pathogen Phytophthora infestans.</title>
        <authorList>
            <consortium name="The Broad Institute Genome Sequencing Platform"/>
            <person name="Haas B.J."/>
            <person name="Kamoun S."/>
            <person name="Zody M.C."/>
            <person name="Jiang R.H."/>
            <person name="Handsaker R.E."/>
            <person name="Cano L.M."/>
            <person name="Grabherr M."/>
            <person name="Kodira C.D."/>
            <person name="Raffaele S."/>
            <person name="Torto-Alalibo T."/>
            <person name="Bozkurt T.O."/>
            <person name="Ah-Fong A.M."/>
            <person name="Alvarado L."/>
            <person name="Anderson V.L."/>
            <person name="Armstrong M.R."/>
            <person name="Avrova A."/>
            <person name="Baxter L."/>
            <person name="Beynon J."/>
            <person name="Boevink P.C."/>
            <person name="Bollmann S.R."/>
            <person name="Bos J.I."/>
            <person name="Bulone V."/>
            <person name="Cai G."/>
            <person name="Cakir C."/>
            <person name="Carrington J.C."/>
            <person name="Chawner M."/>
            <person name="Conti L."/>
            <person name="Costanzo S."/>
            <person name="Ewan R."/>
            <person name="Fahlgren N."/>
            <person name="Fischbach M.A."/>
            <person name="Fugelstad J."/>
            <person name="Gilroy E.M."/>
            <person name="Gnerre S."/>
            <person name="Green P.J."/>
            <person name="Grenville-Briggs L.J."/>
            <person name="Griffith J."/>
            <person name="Grunwald N.J."/>
            <person name="Horn K."/>
            <person name="Horner N.R."/>
            <person name="Hu C.H."/>
            <person name="Huitema E."/>
            <person name="Jeong D.H."/>
            <person name="Jones A.M."/>
            <person name="Jones J.D."/>
            <person name="Jones R.W."/>
            <person name="Karlsson E.K."/>
            <person name="Kunjeti S.G."/>
            <person name="Lamour K."/>
            <person name="Liu Z."/>
            <person name="Ma L."/>
            <person name="Maclean D."/>
            <person name="Chibucos M.C."/>
            <person name="McDonald H."/>
            <person name="McWalters J."/>
            <person name="Meijer H.J."/>
            <person name="Morgan W."/>
            <person name="Morris P.F."/>
            <person name="Munro C.A."/>
            <person name="O'Neill K."/>
            <person name="Ospina-Giraldo M."/>
            <person name="Pinzon A."/>
            <person name="Pritchard L."/>
            <person name="Ramsahoye B."/>
            <person name="Ren Q."/>
            <person name="Restrepo S."/>
            <person name="Roy S."/>
            <person name="Sadanandom A."/>
            <person name="Savidor A."/>
            <person name="Schornack S."/>
            <person name="Schwartz D.C."/>
            <person name="Schumann U.D."/>
            <person name="Schwessinger B."/>
            <person name="Seyer L."/>
            <person name="Sharpe T."/>
            <person name="Silvar C."/>
            <person name="Song J."/>
            <person name="Studholme D.J."/>
            <person name="Sykes S."/>
            <person name="Thines M."/>
            <person name="van de Vondervoort P.J."/>
            <person name="Phuntumart V."/>
            <person name="Wawra S."/>
            <person name="Weide R."/>
            <person name="Win J."/>
            <person name="Young C."/>
            <person name="Zhou S."/>
            <person name="Fry W."/>
            <person name="Meyers B.C."/>
            <person name="van West P."/>
            <person name="Ristaino J."/>
            <person name="Govers F."/>
            <person name="Birch P.R."/>
            <person name="Whisson S.C."/>
            <person name="Judelson H.S."/>
            <person name="Nusbaum C."/>
        </authorList>
    </citation>
    <scope>NUCLEOTIDE SEQUENCE [LARGE SCALE GENOMIC DNA]</scope>
    <source>
        <strain evidence="2">T30-4</strain>
    </source>
</reference>
<dbReference type="VEuPathDB" id="FungiDB:PITG_16893"/>
<dbReference type="GeneID" id="9469449"/>
<dbReference type="EMBL" id="DS028163">
    <property type="protein sequence ID" value="EEY65256.1"/>
    <property type="molecule type" value="Genomic_DNA"/>
</dbReference>